<feature type="transmembrane region" description="Helical" evidence="8">
    <location>
        <begin position="382"/>
        <end position="408"/>
    </location>
</feature>
<feature type="compositionally biased region" description="Polar residues" evidence="7">
    <location>
        <begin position="959"/>
        <end position="969"/>
    </location>
</feature>
<feature type="transmembrane region" description="Helical" evidence="8">
    <location>
        <begin position="774"/>
        <end position="792"/>
    </location>
</feature>
<comment type="subcellular location">
    <subcellularLocation>
        <location evidence="1">Cell membrane</location>
        <topology evidence="1">Multi-pass membrane protein</topology>
    </subcellularLocation>
</comment>
<evidence type="ECO:0000256" key="2">
    <source>
        <dbReference type="ARBA" id="ARBA00010157"/>
    </source>
</evidence>
<dbReference type="InterPro" id="IPR050545">
    <property type="entry name" value="Mycobact_MmpL"/>
</dbReference>
<dbReference type="SUPFAM" id="SSF82866">
    <property type="entry name" value="Multidrug efflux transporter AcrB transmembrane domain"/>
    <property type="match status" value="2"/>
</dbReference>
<organism evidence="10 11">
    <name type="scientific">Mycobacterium marinum (strain ATCC BAA-535 / M)</name>
    <dbReference type="NCBI Taxonomy" id="216594"/>
    <lineage>
        <taxon>Bacteria</taxon>
        <taxon>Bacillati</taxon>
        <taxon>Actinomycetota</taxon>
        <taxon>Actinomycetes</taxon>
        <taxon>Mycobacteriales</taxon>
        <taxon>Mycobacteriaceae</taxon>
        <taxon>Mycobacterium</taxon>
        <taxon>Mycobacterium ulcerans group</taxon>
    </lineage>
</organism>
<sequence length="969" mass="104702">MSSVSVDQCGGGVLAPGDGARPLLARMIRRLALPIIVVWIAVIAALNIFVPQLDTVGRVRSVSLSPGDAPGVIAIQRIGAMFHEHHTDSVAMLLLESAEPLDVRAGKYYKELVAKLKADTRHVQYVQDLWSDPLTAPGAESNDGRSVYAQVYLNGTQGEALANESVAAVQGTLRDMPGPDGVNAFLTGPAVVLADQQIAGDRSMRLILLVTFAVIVVMLLVIYGSVTTALAVLVMVVLQLAAARGVVALLGYHGLVGLSIFSTNVLVTLVIAAGTDYAIFLVGRYQEARSAGQDRESAFFTMFGGTAHVVLGSGLTIAGAMLCLSFTRLPYLQTLGVPLAVGMTVGVLAALTLGPALIAVTSRFGKVLEPRRQLRVRRWRKLGAAIARWPGPILITASVLALGGLLVLPGYRASFDDRNYLPKDVPANIGYAAAERGFGAARMNPDVLLVESNHDLRNSADLLVIDKIAKAIFAVEGISRVQVITRPDGKPIKHTSIPFMIAMQGSFMQLNQHYQQDRMADLLAQADEMQTSIDTMEQMTSTAAEMAETTHRLVTKTKSMVVDVEELRDAVANFEDFFHPIRSYFYWEPHCFDIPVCWSLRSIFDAIDGVDLMTGDLQEILPEMERLDELLPQMVALMPKMTQTVRNMKAMALTMYATQKSMLDQMAAASDKTNAMGKAFDASMNDDSFYLPPEVFDNEDFQRAMKNFISPDGKSVRFIISHQNDPMTPEGMARTQAIKRAATEAIKGTPLEGSKVYLAGTAAVIKDINDGNNYDLLIAAIAALSLIFLIMLNITRSAIAALVIVGSVAASLGASVGLSVLLWQHLIGIELHWLVLSMSVIVLLAVGADYNLLLVSRLKEELHAGINTAIIRTVGATGSVATSAGLVFAFTMISMAVSDLTVIAQIGTTIGMGLLFDTFVVRALMTPSIAVLLGRWFWWPHHVRPRPIPQRWPSPTPSQPTTNLTTSTP</sequence>
<dbReference type="RefSeq" id="WP_012394923.1">
    <property type="nucleotide sequence ID" value="NC_010612.1"/>
</dbReference>
<gene>
    <name evidence="10" type="ordered locus">MMAR_3266</name>
</gene>
<proteinExistence type="inferred from homology"/>
<keyword evidence="6 8" id="KW-0472">Membrane</keyword>
<evidence type="ECO:0000313" key="10">
    <source>
        <dbReference type="EMBL" id="ACC41693.1"/>
    </source>
</evidence>
<feature type="domain" description="SSD" evidence="9">
    <location>
        <begin position="229"/>
        <end position="360"/>
    </location>
</feature>
<feature type="transmembrane region" description="Helical" evidence="8">
    <location>
        <begin position="258"/>
        <end position="282"/>
    </location>
</feature>
<reference evidence="10 11" key="1">
    <citation type="journal article" date="2008" name="Genome Res.">
        <title>Insights from the complete genome sequence of Mycobacterium marinum on the evolution of Mycobacterium tuberculosis.</title>
        <authorList>
            <person name="Stinear T.P."/>
            <person name="Seemann T."/>
            <person name="Harrison P.F."/>
            <person name="Jenkin G.A."/>
            <person name="Davies J.K."/>
            <person name="Johnson P.D."/>
            <person name="Abdellah Z."/>
            <person name="Arrowsmith C."/>
            <person name="Chillingworth T."/>
            <person name="Churcher C."/>
            <person name="Clarke K."/>
            <person name="Cronin A."/>
            <person name="Davis P."/>
            <person name="Goodhead I."/>
            <person name="Holroyd N."/>
            <person name="Jagels K."/>
            <person name="Lord A."/>
            <person name="Moule S."/>
            <person name="Mungall K."/>
            <person name="Norbertczak H."/>
            <person name="Quail M.A."/>
            <person name="Rabbinowitsch E."/>
            <person name="Walker D."/>
            <person name="White B."/>
            <person name="Whitehead S."/>
            <person name="Small P.L."/>
            <person name="Brosch R."/>
            <person name="Ramakrishnan L."/>
            <person name="Fischbach M.A."/>
            <person name="Parkhill J."/>
            <person name="Cole S.T."/>
        </authorList>
    </citation>
    <scope>NUCLEOTIDE SEQUENCE [LARGE SCALE GENOMIC DNA]</scope>
    <source>
        <strain evidence="11">ATCC BAA-535 / M</strain>
    </source>
</reference>
<feature type="transmembrane region" description="Helical" evidence="8">
    <location>
        <begin position="903"/>
        <end position="925"/>
    </location>
</feature>
<dbReference type="FunFam" id="1.20.1640.10:FF:000020">
    <property type="entry name" value="Transmembrane transport protein MmpL10"/>
    <property type="match status" value="1"/>
</dbReference>
<feature type="compositionally biased region" description="Pro residues" evidence="7">
    <location>
        <begin position="948"/>
        <end position="958"/>
    </location>
</feature>
<dbReference type="PANTHER" id="PTHR33406">
    <property type="entry name" value="MEMBRANE PROTEIN MJ1562-RELATED"/>
    <property type="match status" value="1"/>
</dbReference>
<dbReference type="FunFam" id="1.20.1640.10:FF:000018">
    <property type="entry name" value="Transmembrane transport protein MmpL10"/>
    <property type="match status" value="1"/>
</dbReference>
<name>B2HHJ5_MYCMM</name>
<evidence type="ECO:0000256" key="8">
    <source>
        <dbReference type="SAM" id="Phobius"/>
    </source>
</evidence>
<dbReference type="OrthoDB" id="2365435at2"/>
<dbReference type="AlphaFoldDB" id="B2HHJ5"/>
<feature type="transmembrane region" description="Helical" evidence="8">
    <location>
        <begin position="31"/>
        <end position="50"/>
    </location>
</feature>
<feature type="region of interest" description="Disordered" evidence="7">
    <location>
        <begin position="948"/>
        <end position="969"/>
    </location>
</feature>
<evidence type="ECO:0000256" key="7">
    <source>
        <dbReference type="SAM" id="MobiDB-lite"/>
    </source>
</evidence>
<feature type="transmembrane region" description="Helical" evidence="8">
    <location>
        <begin position="831"/>
        <end position="853"/>
    </location>
</feature>
<dbReference type="NCBIfam" id="TIGR00833">
    <property type="entry name" value="actII"/>
    <property type="match status" value="1"/>
</dbReference>
<dbReference type="InterPro" id="IPR000731">
    <property type="entry name" value="SSD"/>
</dbReference>
<comment type="similarity">
    <text evidence="2">Belongs to the resistance-nodulation-cell division (RND) (TC 2.A.6) family. MmpL subfamily.</text>
</comment>
<protein>
    <submittedName>
        <fullName evidence="10">Conserved transmembrane transport protein-MmpL family</fullName>
    </submittedName>
</protein>
<dbReference type="InterPro" id="IPR004869">
    <property type="entry name" value="MMPL_dom"/>
</dbReference>
<dbReference type="eggNOG" id="COG2409">
    <property type="taxonomic scope" value="Bacteria"/>
</dbReference>
<keyword evidence="5 8" id="KW-1133">Transmembrane helix</keyword>
<dbReference type="PANTHER" id="PTHR33406:SF6">
    <property type="entry name" value="MEMBRANE PROTEIN YDGH-RELATED"/>
    <property type="match status" value="1"/>
</dbReference>
<evidence type="ECO:0000256" key="4">
    <source>
        <dbReference type="ARBA" id="ARBA00022692"/>
    </source>
</evidence>
<dbReference type="InterPro" id="IPR004707">
    <property type="entry name" value="MmpL_fam"/>
</dbReference>
<evidence type="ECO:0000256" key="5">
    <source>
        <dbReference type="ARBA" id="ARBA00022989"/>
    </source>
</evidence>
<feature type="transmembrane region" description="Helical" evidence="8">
    <location>
        <begin position="799"/>
        <end position="825"/>
    </location>
</feature>
<evidence type="ECO:0000313" key="11">
    <source>
        <dbReference type="Proteomes" id="UP000001190"/>
    </source>
</evidence>
<evidence type="ECO:0000256" key="1">
    <source>
        <dbReference type="ARBA" id="ARBA00004651"/>
    </source>
</evidence>
<feature type="transmembrane region" description="Helical" evidence="8">
    <location>
        <begin position="874"/>
        <end position="897"/>
    </location>
</feature>
<evidence type="ECO:0000256" key="3">
    <source>
        <dbReference type="ARBA" id="ARBA00022475"/>
    </source>
</evidence>
<dbReference type="PROSITE" id="PS50156">
    <property type="entry name" value="SSD"/>
    <property type="match status" value="1"/>
</dbReference>
<feature type="transmembrane region" description="Helical" evidence="8">
    <location>
        <begin position="206"/>
        <end position="238"/>
    </location>
</feature>
<dbReference type="KEGG" id="mmi:MMAR_3266"/>
<dbReference type="Pfam" id="PF03176">
    <property type="entry name" value="MMPL"/>
    <property type="match status" value="2"/>
</dbReference>
<dbReference type="GO" id="GO:0005886">
    <property type="term" value="C:plasma membrane"/>
    <property type="evidence" value="ECO:0007669"/>
    <property type="project" value="UniProtKB-SubCell"/>
</dbReference>
<dbReference type="STRING" id="216594.MMAR_3266"/>
<keyword evidence="11" id="KW-1185">Reference proteome</keyword>
<dbReference type="Gene3D" id="1.20.1640.10">
    <property type="entry name" value="Multidrug efflux transporter AcrB transmembrane domain"/>
    <property type="match status" value="2"/>
</dbReference>
<keyword evidence="3" id="KW-1003">Cell membrane</keyword>
<dbReference type="Proteomes" id="UP000001190">
    <property type="component" value="Chromosome"/>
</dbReference>
<evidence type="ECO:0000259" key="9">
    <source>
        <dbReference type="PROSITE" id="PS50156"/>
    </source>
</evidence>
<keyword evidence="4 8" id="KW-0812">Transmembrane</keyword>
<feature type="transmembrane region" description="Helical" evidence="8">
    <location>
        <begin position="339"/>
        <end position="361"/>
    </location>
</feature>
<accession>B2HHJ5</accession>
<dbReference type="HOGENOM" id="CLU_005108_3_2_11"/>
<dbReference type="EMBL" id="CP000854">
    <property type="protein sequence ID" value="ACC41693.1"/>
    <property type="molecule type" value="Genomic_DNA"/>
</dbReference>
<evidence type="ECO:0000256" key="6">
    <source>
        <dbReference type="ARBA" id="ARBA00023136"/>
    </source>
</evidence>
<feature type="transmembrane region" description="Helical" evidence="8">
    <location>
        <begin position="303"/>
        <end position="327"/>
    </location>
</feature>